<feature type="region of interest" description="Disordered" evidence="1">
    <location>
        <begin position="474"/>
        <end position="494"/>
    </location>
</feature>
<feature type="domain" description="CCDC81 HU" evidence="2">
    <location>
        <begin position="7"/>
        <end position="91"/>
    </location>
</feature>
<feature type="domain" description="CCDC81 HU" evidence="3">
    <location>
        <begin position="102"/>
        <end position="176"/>
    </location>
</feature>
<dbReference type="GO" id="GO:0005815">
    <property type="term" value="C:microtubule organizing center"/>
    <property type="evidence" value="ECO:0007669"/>
    <property type="project" value="TreeGrafter"/>
</dbReference>
<dbReference type="PANTHER" id="PTHR14362:SF2">
    <property type="entry name" value="COILED-COIL DOMAIN-CONTAINING PROTEIN 81"/>
    <property type="match status" value="1"/>
</dbReference>
<dbReference type="InterPro" id="IPR028034">
    <property type="entry name" value="HU-CCDC81"/>
</dbReference>
<dbReference type="Pfam" id="PF14908">
    <property type="entry name" value="HU-CCDC81_euk_1"/>
    <property type="match status" value="1"/>
</dbReference>
<dbReference type="Proteomes" id="UP000693946">
    <property type="component" value="Linkage Group LG7"/>
</dbReference>
<comment type="caution">
    <text evidence="4">The sequence shown here is derived from an EMBL/GenBank/DDBJ whole genome shotgun (WGS) entry which is preliminary data.</text>
</comment>
<evidence type="ECO:0000256" key="1">
    <source>
        <dbReference type="SAM" id="MobiDB-lite"/>
    </source>
</evidence>
<accession>A0AAV6Q493</accession>
<dbReference type="EMBL" id="JAGKHQ010000019">
    <property type="protein sequence ID" value="KAG7481631.1"/>
    <property type="molecule type" value="Genomic_DNA"/>
</dbReference>
<evidence type="ECO:0000313" key="4">
    <source>
        <dbReference type="EMBL" id="KAG7481631.1"/>
    </source>
</evidence>
<organism evidence="4 5">
    <name type="scientific">Solea senegalensis</name>
    <name type="common">Senegalese sole</name>
    <dbReference type="NCBI Taxonomy" id="28829"/>
    <lineage>
        <taxon>Eukaryota</taxon>
        <taxon>Metazoa</taxon>
        <taxon>Chordata</taxon>
        <taxon>Craniata</taxon>
        <taxon>Vertebrata</taxon>
        <taxon>Euteleostomi</taxon>
        <taxon>Actinopterygii</taxon>
        <taxon>Neopterygii</taxon>
        <taxon>Teleostei</taxon>
        <taxon>Neoteleostei</taxon>
        <taxon>Acanthomorphata</taxon>
        <taxon>Carangaria</taxon>
        <taxon>Pleuronectiformes</taxon>
        <taxon>Pleuronectoidei</taxon>
        <taxon>Soleidae</taxon>
        <taxon>Solea</taxon>
    </lineage>
</organism>
<feature type="region of interest" description="Disordered" evidence="1">
    <location>
        <begin position="351"/>
        <end position="370"/>
    </location>
</feature>
<feature type="region of interest" description="Disordered" evidence="1">
    <location>
        <begin position="218"/>
        <end position="240"/>
    </location>
</feature>
<dbReference type="Pfam" id="PF18289">
    <property type="entry name" value="HU-CCDC81_euk_2"/>
    <property type="match status" value="1"/>
</dbReference>
<protein>
    <recommendedName>
        <fullName evidence="6">Coiled-coil domain-containing protein 81</fullName>
    </recommendedName>
</protein>
<dbReference type="InterPro" id="IPR040673">
    <property type="entry name" value="CCDC81_HU_dom_2"/>
</dbReference>
<evidence type="ECO:0000259" key="3">
    <source>
        <dbReference type="Pfam" id="PF18289"/>
    </source>
</evidence>
<dbReference type="AlphaFoldDB" id="A0AAV6Q493"/>
<evidence type="ECO:0008006" key="6">
    <source>
        <dbReference type="Google" id="ProtNLM"/>
    </source>
</evidence>
<keyword evidence="5" id="KW-1185">Reference proteome</keyword>
<evidence type="ECO:0000259" key="2">
    <source>
        <dbReference type="Pfam" id="PF14908"/>
    </source>
</evidence>
<gene>
    <name evidence="4" type="ORF">JOB18_000816</name>
</gene>
<reference evidence="4 5" key="1">
    <citation type="journal article" date="2021" name="Sci. Rep.">
        <title>Chromosome anchoring in Senegalese sole (Solea senegalensis) reveals sex-associated markers and genome rearrangements in flatfish.</title>
        <authorList>
            <person name="Guerrero-Cozar I."/>
            <person name="Gomez-Garrido J."/>
            <person name="Berbel C."/>
            <person name="Martinez-Blanch J.F."/>
            <person name="Alioto T."/>
            <person name="Claros M.G."/>
            <person name="Gagnaire P.A."/>
            <person name="Manchado M."/>
        </authorList>
    </citation>
    <scope>NUCLEOTIDE SEQUENCE [LARGE SCALE GENOMIC DNA]</scope>
    <source>
        <strain evidence="4">Sse05_10M</strain>
    </source>
</reference>
<feature type="compositionally biased region" description="Basic and acidic residues" evidence="1">
    <location>
        <begin position="474"/>
        <end position="484"/>
    </location>
</feature>
<dbReference type="PANTHER" id="PTHR14362">
    <property type="entry name" value="COILED-COIL DOMAIN-CONTAINING PROTEIN 81"/>
    <property type="match status" value="1"/>
</dbReference>
<name>A0AAV6Q493_SOLSE</name>
<dbReference type="InterPro" id="IPR026295">
    <property type="entry name" value="CCD81"/>
</dbReference>
<proteinExistence type="predicted"/>
<evidence type="ECO:0000313" key="5">
    <source>
        <dbReference type="Proteomes" id="UP000693946"/>
    </source>
</evidence>
<sequence>MTDILRLVSDADTQTLPTLSQLSDNDIDSIWADVSAYIERQMTSQKGVHVAGLGTFTFSQQQLDLGNRFMMIQRPIFLVAGKLVQSLGLKQTRPLAAATHLPVVQLNFTAVSQETPFSRDVVEGCVRETLALLFRALASEKSVSVTFRGIGVLFFANDKVRMKFNKGFINAMDGSGRLLLAFNNRPGSSVSLLSGGQSRIQRTGTAQHDVGLPTVCSPQLPDKAADHDGRCSSPASDVRNAGDVPQAIEAQSHQPLQPATVKATDSLEELAPKSPTEEKDKHTTFVSSTEVVPKQEKPCADVTCSDHKRAGQELCYLCMQRARRNVPVYLREQQQAEEKAQDKLLLFREQQRDKQRMEEEQARRSEQREHAKQVATFNLQISEKKEKICLFPTTFIFPARPLTPAKRIQQQRYMKDLQSQMESRQQHEALDQQRRLLKEHLDQVQLVQEIAVKKAQQLQQKYERTKHYKRALDTQVKERKHTDPPECQTNNSGFPRCQTAVSNTESRELAQKLFRVNFSAATQRKGEELHNRQAQLEKERQMLKYNKTELILDRMNHSERRRDISKTLEDEWRRSAKMKHQREEEERSFLRSAGHLLVDQLVQYKRCRQCKRRTSNFGETNLWKDSGSQFMV</sequence>